<dbReference type="Pfam" id="PF13481">
    <property type="entry name" value="AAA_25"/>
    <property type="match status" value="1"/>
</dbReference>
<name>A0A6J4NYU7_9ACTN</name>
<reference evidence="2" key="1">
    <citation type="submission" date="2020-02" db="EMBL/GenBank/DDBJ databases">
        <authorList>
            <person name="Meier V. D."/>
        </authorList>
    </citation>
    <scope>NUCLEOTIDE SEQUENCE</scope>
    <source>
        <strain evidence="2">AVDCRST_MAG22</strain>
    </source>
</reference>
<dbReference type="AlphaFoldDB" id="A0A6J4NYU7"/>
<feature type="compositionally biased region" description="Basic and acidic residues" evidence="1">
    <location>
        <begin position="632"/>
        <end position="646"/>
    </location>
</feature>
<dbReference type="Gene3D" id="3.40.50.300">
    <property type="entry name" value="P-loop containing nucleotide triphosphate hydrolases"/>
    <property type="match status" value="1"/>
</dbReference>
<feature type="region of interest" description="Disordered" evidence="1">
    <location>
        <begin position="626"/>
        <end position="646"/>
    </location>
</feature>
<evidence type="ECO:0000313" key="2">
    <source>
        <dbReference type="EMBL" id="CAA9401357.1"/>
    </source>
</evidence>
<dbReference type="EMBL" id="CADCUV010000053">
    <property type="protein sequence ID" value="CAA9401357.1"/>
    <property type="molecule type" value="Genomic_DNA"/>
</dbReference>
<feature type="region of interest" description="Disordered" evidence="1">
    <location>
        <begin position="690"/>
        <end position="719"/>
    </location>
</feature>
<organism evidence="2">
    <name type="scientific">uncultured Rubrobacteraceae bacterium</name>
    <dbReference type="NCBI Taxonomy" id="349277"/>
    <lineage>
        <taxon>Bacteria</taxon>
        <taxon>Bacillati</taxon>
        <taxon>Actinomycetota</taxon>
        <taxon>Rubrobacteria</taxon>
        <taxon>Rubrobacterales</taxon>
        <taxon>Rubrobacteraceae</taxon>
        <taxon>environmental samples</taxon>
    </lineage>
</organism>
<accession>A0A6J4NYU7</accession>
<dbReference type="InterPro" id="IPR027417">
    <property type="entry name" value="P-loop_NTPase"/>
</dbReference>
<gene>
    <name evidence="2" type="ORF">AVDCRST_MAG22-1112</name>
</gene>
<evidence type="ECO:0000256" key="1">
    <source>
        <dbReference type="SAM" id="MobiDB-lite"/>
    </source>
</evidence>
<sequence>MSAEILRAVEALSEPDDVREVRALKNRTMAAGYFDNAADLAREAAKLDEQGFTVYTTANPVLPALLARAENRIRRPLKATTSDRDVLRRRWLPVDFDPVRPADVSSTDAEKEAALVRAREVRGYLRDLGWPEPVAGDSGNGYHLLYPVDLSNDAESLELVRRTLEALSFRFSDGAVSVDTTTSNAARIWKLYGTTARKGDSTEDRPHRASKLLNVPDERGLVSREQLQAVAATKPEAPKRGPRMGARGYPEFDLETWIVEQGVPVRREGAWQQGGYRWVLEECPWNGHADNACYIVRFPSGAIAAGCHHDSCQGLGWRELREHFEPGAYERGGQERNGTAPEPGVTGILLSEVKPERVRWLWPGRIASAKLNLVDGDPGTGKSAATTDLAARVSVGKPWPDGSECRAGGVVILSAEDGLADTIRPRFDAAGGDPAKAVAVSTVPDAEGNERQIAIPDDLATIEAAIERVGAVLVVVDPLMAFLPGDVNSHRDQDIRRALAPLARLAERTGAAVVVVRHLNKGVGGNALYRGGGSIGIVGAARSGLLIAKHPEDDSRRVLASIKSNLAAPATSLVFGLESTETGAVRVDWKGESNLNAEALLSAPTDPEERSALSEAQEFLREVLAGGPEPASEVRQEADSAGHAKRTLDRARQAIGVVAERRGEPGKRGGGTWCWSLPNIKVANLETGNLNAGADRTDADRSSYLKQNPEPGLSAPSANGVKGVGEVGNLNQPLSAGLSPGQSATLAELREERPALSLEDERRVRDLMRKGFSEWAARGEVLAKDHPIDCECEVCL</sequence>
<dbReference type="SUPFAM" id="SSF52540">
    <property type="entry name" value="P-loop containing nucleoside triphosphate hydrolases"/>
    <property type="match status" value="1"/>
</dbReference>
<proteinExistence type="predicted"/>
<protein>
    <submittedName>
        <fullName evidence="2">Uncharacterized protein</fullName>
    </submittedName>
</protein>